<dbReference type="EMBL" id="ATLV01016154">
    <property type="status" value="NOT_ANNOTATED_CDS"/>
    <property type="molecule type" value="Genomic_DNA"/>
</dbReference>
<evidence type="ECO:0000313" key="2">
    <source>
        <dbReference type="EnsemblMetazoa" id="ASIC008574-PA"/>
    </source>
</evidence>
<reference evidence="1 3" key="1">
    <citation type="journal article" date="2014" name="BMC Genomics">
        <title>Genome sequence of Anopheles sinensis provides insight into genetics basis of mosquito competence for malaria parasites.</title>
        <authorList>
            <person name="Zhou D."/>
            <person name="Zhang D."/>
            <person name="Ding G."/>
            <person name="Shi L."/>
            <person name="Hou Q."/>
            <person name="Ye Y."/>
            <person name="Xu Y."/>
            <person name="Zhou H."/>
            <person name="Xiong C."/>
            <person name="Li S."/>
            <person name="Yu J."/>
            <person name="Hong S."/>
            <person name="Yu X."/>
            <person name="Zou P."/>
            <person name="Chen C."/>
            <person name="Chang X."/>
            <person name="Wang W."/>
            <person name="Lv Y."/>
            <person name="Sun Y."/>
            <person name="Ma L."/>
            <person name="Shen B."/>
            <person name="Zhu C."/>
        </authorList>
    </citation>
    <scope>NUCLEOTIDE SEQUENCE [LARGE SCALE GENOMIC DNA]</scope>
</reference>
<proteinExistence type="predicted"/>
<organism evidence="1">
    <name type="scientific">Anopheles sinensis</name>
    <name type="common">Mosquito</name>
    <dbReference type="NCBI Taxonomy" id="74873"/>
    <lineage>
        <taxon>Eukaryota</taxon>
        <taxon>Metazoa</taxon>
        <taxon>Ecdysozoa</taxon>
        <taxon>Arthropoda</taxon>
        <taxon>Hexapoda</taxon>
        <taxon>Insecta</taxon>
        <taxon>Pterygota</taxon>
        <taxon>Neoptera</taxon>
        <taxon>Endopterygota</taxon>
        <taxon>Diptera</taxon>
        <taxon>Nematocera</taxon>
        <taxon>Culicoidea</taxon>
        <taxon>Culicidae</taxon>
        <taxon>Anophelinae</taxon>
        <taxon>Anopheles</taxon>
    </lineage>
</organism>
<accession>A0A084VT21</accession>
<dbReference type="AlphaFoldDB" id="A0A084VT21"/>
<dbReference type="EnsemblMetazoa" id="ASIC008574-RA">
    <property type="protein sequence ID" value="ASIC008574-PA"/>
    <property type="gene ID" value="ASIC008574"/>
</dbReference>
<sequence>MRRKSHTNYSILQLQLFNVIFIAMQHTRQGKAPPGGSWNAMRVCHHLVARGRSGDHLAFLPGFPNERESFLRWPKVELNKLPFERQGS</sequence>
<evidence type="ECO:0000313" key="1">
    <source>
        <dbReference type="EMBL" id="KFB41115.1"/>
    </source>
</evidence>
<protein>
    <submittedName>
        <fullName evidence="1 2">Uncharacterized protein</fullName>
    </submittedName>
</protein>
<reference evidence="2" key="2">
    <citation type="submission" date="2020-05" db="UniProtKB">
        <authorList>
            <consortium name="EnsemblMetazoa"/>
        </authorList>
    </citation>
    <scope>IDENTIFICATION</scope>
</reference>
<name>A0A084VT21_ANOSI</name>
<gene>
    <name evidence="1" type="ORF">ZHAS_00008574</name>
</gene>
<evidence type="ECO:0000313" key="3">
    <source>
        <dbReference type="Proteomes" id="UP000030765"/>
    </source>
</evidence>
<dbReference type="VEuPathDB" id="VectorBase:ASIC008574"/>
<dbReference type="EMBL" id="KE525057">
    <property type="protein sequence ID" value="KFB41115.1"/>
    <property type="molecule type" value="Genomic_DNA"/>
</dbReference>
<dbReference type="Proteomes" id="UP000030765">
    <property type="component" value="Unassembled WGS sequence"/>
</dbReference>
<keyword evidence="3" id="KW-1185">Reference proteome</keyword>